<organism evidence="1 2">
    <name type="scientific">Aphanothece sacrum FPU1</name>
    <dbReference type="NCBI Taxonomy" id="1920663"/>
    <lineage>
        <taxon>Bacteria</taxon>
        <taxon>Bacillati</taxon>
        <taxon>Cyanobacteriota</taxon>
        <taxon>Cyanophyceae</taxon>
        <taxon>Oscillatoriophycideae</taxon>
        <taxon>Chroococcales</taxon>
        <taxon>Aphanothecaceae</taxon>
        <taxon>Aphanothece</taxon>
    </lineage>
</organism>
<dbReference type="EMBL" id="BDQK01000015">
    <property type="protein sequence ID" value="GBF82097.1"/>
    <property type="molecule type" value="Genomic_DNA"/>
</dbReference>
<dbReference type="AlphaFoldDB" id="A0A401ILI7"/>
<keyword evidence="2" id="KW-1185">Reference proteome</keyword>
<dbReference type="RefSeq" id="WP_124974414.1">
    <property type="nucleotide sequence ID" value="NZ_BDQK01000015.1"/>
</dbReference>
<name>A0A401ILI7_APHSA</name>
<proteinExistence type="predicted"/>
<comment type="caution">
    <text evidence="1">The sequence shown here is derived from an EMBL/GenBank/DDBJ whole genome shotgun (WGS) entry which is preliminary data.</text>
</comment>
<gene>
    <name evidence="1" type="ORF">AsFPU1_3523</name>
</gene>
<accession>A0A401ILI7</accession>
<protein>
    <submittedName>
        <fullName evidence="1">Uncharacterized protein</fullName>
    </submittedName>
</protein>
<evidence type="ECO:0000313" key="2">
    <source>
        <dbReference type="Proteomes" id="UP000287247"/>
    </source>
</evidence>
<reference evidence="2" key="1">
    <citation type="submission" date="2017-05" db="EMBL/GenBank/DDBJ databases">
        <title>Physiological properties and genetic analysis related to exopolysaccharide production of fresh-water unicellular cyanobacterium Aphanothece sacrum, Suizenji Nori, that has been cultured as a food source in Japan.</title>
        <authorList>
            <person name="Kanesaki Y."/>
            <person name="Yoshikawa S."/>
            <person name="Ohki K."/>
        </authorList>
    </citation>
    <scope>NUCLEOTIDE SEQUENCE [LARGE SCALE GENOMIC DNA]</scope>
    <source>
        <strain evidence="2">FPU1</strain>
    </source>
</reference>
<dbReference type="Proteomes" id="UP000287247">
    <property type="component" value="Unassembled WGS sequence"/>
</dbReference>
<sequence length="112" mass="11808">MSDPIKGDIIQINNLSPSVVKTEGAGKAYQSVAQSMALAVQDATDYLRNISTIASTAVAVATEMMIANPEELGQYIEIINKAQDTVNKAATTFQKIGTDAGQVLEDFPSGSD</sequence>
<evidence type="ECO:0000313" key="1">
    <source>
        <dbReference type="EMBL" id="GBF82097.1"/>
    </source>
</evidence>
<dbReference type="OrthoDB" id="768783at2"/>